<accession>A0A4R4FG88</accession>
<feature type="transmembrane region" description="Helical" evidence="6">
    <location>
        <begin position="155"/>
        <end position="172"/>
    </location>
</feature>
<evidence type="ECO:0000313" key="7">
    <source>
        <dbReference type="EMBL" id="TDA22722.1"/>
    </source>
</evidence>
<feature type="transmembrane region" description="Helical" evidence="6">
    <location>
        <begin position="95"/>
        <end position="116"/>
    </location>
</feature>
<dbReference type="GO" id="GO:0005886">
    <property type="term" value="C:plasma membrane"/>
    <property type="evidence" value="ECO:0007669"/>
    <property type="project" value="UniProtKB-SubCell"/>
</dbReference>
<feature type="transmembrane region" description="Helical" evidence="6">
    <location>
        <begin position="209"/>
        <end position="233"/>
    </location>
</feature>
<dbReference type="Proteomes" id="UP000295710">
    <property type="component" value="Unassembled WGS sequence"/>
</dbReference>
<name>A0A4R4FG88_9FIRM</name>
<keyword evidence="5 6" id="KW-0472">Membrane</keyword>
<evidence type="ECO:0000256" key="2">
    <source>
        <dbReference type="ARBA" id="ARBA00022475"/>
    </source>
</evidence>
<evidence type="ECO:0000256" key="3">
    <source>
        <dbReference type="ARBA" id="ARBA00022692"/>
    </source>
</evidence>
<dbReference type="GO" id="GO:0140359">
    <property type="term" value="F:ABC-type transporter activity"/>
    <property type="evidence" value="ECO:0007669"/>
    <property type="project" value="InterPro"/>
</dbReference>
<sequence>MRAIYRRELKSYFHTMVGYVFIAFLVAFTGVYFMAFNLNYGYPYFSYVLSSIHFVFMIAVPILTMRSFAEDRKNKTDQMLLTAPVSLWKVVLGKYLAMVSIFAVPCVIYLIFPLIIMTQGTAYLVVDYLSILAFFLIGCVYIAVGMFLSSLTESPIIAAISTFGVLLLSYLWSGIADFLPGSAAGNAAGIIILAAVLVLGIYQMTKNWLIAAMLEAAVVITCVVIGIVKASLLEGALSNLLGRFSLADVLTGIASNSLLDVGGLIFDVSLAGLFIFLTMQMIQKRRWS</sequence>
<dbReference type="PANTHER" id="PTHR30294:SF29">
    <property type="entry name" value="MULTIDRUG ABC TRANSPORTER PERMEASE YBHS-RELATED"/>
    <property type="match status" value="1"/>
</dbReference>
<keyword evidence="3 6" id="KW-0812">Transmembrane</keyword>
<dbReference type="AlphaFoldDB" id="A0A4R4FG88"/>
<dbReference type="Pfam" id="PF12679">
    <property type="entry name" value="ABC2_membrane_2"/>
    <property type="match status" value="1"/>
</dbReference>
<feature type="transmembrane region" description="Helical" evidence="6">
    <location>
        <begin position="44"/>
        <end position="65"/>
    </location>
</feature>
<dbReference type="EMBL" id="SMMX01000003">
    <property type="protein sequence ID" value="TDA22722.1"/>
    <property type="molecule type" value="Genomic_DNA"/>
</dbReference>
<comment type="caution">
    <text evidence="7">The sequence shown here is derived from an EMBL/GenBank/DDBJ whole genome shotgun (WGS) entry which is preliminary data.</text>
</comment>
<protein>
    <submittedName>
        <fullName evidence="7">ABC transporter</fullName>
    </submittedName>
</protein>
<comment type="subcellular location">
    <subcellularLocation>
        <location evidence="1">Cell membrane</location>
        <topology evidence="1">Multi-pass membrane protein</topology>
    </subcellularLocation>
</comment>
<evidence type="ECO:0000256" key="6">
    <source>
        <dbReference type="SAM" id="Phobius"/>
    </source>
</evidence>
<feature type="transmembrane region" description="Helical" evidence="6">
    <location>
        <begin position="178"/>
        <end position="202"/>
    </location>
</feature>
<evidence type="ECO:0000313" key="8">
    <source>
        <dbReference type="Proteomes" id="UP000295710"/>
    </source>
</evidence>
<reference evidence="7 8" key="1">
    <citation type="journal article" date="2016" name="Nat. Microbiol.">
        <title>The Mouse Intestinal Bacterial Collection (miBC) provides host-specific insight into cultured diversity and functional potential of the gut microbiota.</title>
        <authorList>
            <person name="Lagkouvardos I."/>
            <person name="Pukall R."/>
            <person name="Abt B."/>
            <person name="Foesel B.U."/>
            <person name="Meier-Kolthoff J.P."/>
            <person name="Kumar N."/>
            <person name="Bresciani A."/>
            <person name="Martinez I."/>
            <person name="Just S."/>
            <person name="Ziegler C."/>
            <person name="Brugiroux S."/>
            <person name="Garzetti D."/>
            <person name="Wenning M."/>
            <person name="Bui T.P."/>
            <person name="Wang J."/>
            <person name="Hugenholtz F."/>
            <person name="Plugge C.M."/>
            <person name="Peterson D.A."/>
            <person name="Hornef M.W."/>
            <person name="Baines J.F."/>
            <person name="Smidt H."/>
            <person name="Walter J."/>
            <person name="Kristiansen K."/>
            <person name="Nielsen H.B."/>
            <person name="Haller D."/>
            <person name="Overmann J."/>
            <person name="Stecher B."/>
            <person name="Clavel T."/>
        </authorList>
    </citation>
    <scope>NUCLEOTIDE SEQUENCE [LARGE SCALE GENOMIC DNA]</scope>
    <source>
        <strain evidence="7 8">DSM 28560</strain>
    </source>
</reference>
<keyword evidence="8" id="KW-1185">Reference proteome</keyword>
<gene>
    <name evidence="7" type="ORF">E1963_04855</name>
</gene>
<dbReference type="InterPro" id="IPR051449">
    <property type="entry name" value="ABC-2_transporter_component"/>
</dbReference>
<feature type="transmembrane region" description="Helical" evidence="6">
    <location>
        <begin position="12"/>
        <end position="38"/>
    </location>
</feature>
<feature type="transmembrane region" description="Helical" evidence="6">
    <location>
        <begin position="128"/>
        <end position="148"/>
    </location>
</feature>
<dbReference type="PANTHER" id="PTHR30294">
    <property type="entry name" value="MEMBRANE COMPONENT OF ABC TRANSPORTER YHHJ-RELATED"/>
    <property type="match status" value="1"/>
</dbReference>
<feature type="transmembrane region" description="Helical" evidence="6">
    <location>
        <begin position="253"/>
        <end position="277"/>
    </location>
</feature>
<dbReference type="RefSeq" id="WP_132275888.1">
    <property type="nucleotide sequence ID" value="NZ_JAOBST010000005.1"/>
</dbReference>
<keyword evidence="2" id="KW-1003">Cell membrane</keyword>
<evidence type="ECO:0000256" key="5">
    <source>
        <dbReference type="ARBA" id="ARBA00023136"/>
    </source>
</evidence>
<keyword evidence="4 6" id="KW-1133">Transmembrane helix</keyword>
<proteinExistence type="predicted"/>
<evidence type="ECO:0000256" key="1">
    <source>
        <dbReference type="ARBA" id="ARBA00004651"/>
    </source>
</evidence>
<organism evidence="7 8">
    <name type="scientific">Extibacter muris</name>
    <dbReference type="NCBI Taxonomy" id="1796622"/>
    <lineage>
        <taxon>Bacteria</taxon>
        <taxon>Bacillati</taxon>
        <taxon>Bacillota</taxon>
        <taxon>Clostridia</taxon>
        <taxon>Lachnospirales</taxon>
        <taxon>Lachnospiraceae</taxon>
        <taxon>Extibacter</taxon>
    </lineage>
</organism>
<evidence type="ECO:0000256" key="4">
    <source>
        <dbReference type="ARBA" id="ARBA00022989"/>
    </source>
</evidence>